<dbReference type="Proteomes" id="UP001199631">
    <property type="component" value="Unassembled WGS sequence"/>
</dbReference>
<keyword evidence="4" id="KW-1185">Reference proteome</keyword>
<dbReference type="InterPro" id="IPR001024">
    <property type="entry name" value="PLAT/LH2_dom"/>
</dbReference>
<sequence length="172" mass="19423">MALYPEMFLSKWHLIIVFLTGIVLFGLIIGGYSKKTIISSTIKWLVAIYIIVTVPIALFTMDAKHMEEEMVAGLDEVYQTNKGKVENDHLVAYVGSFEDEDGDFEVKIYGGNYDNSEKFSGNVTILIYGEDGSLLKEETYEGISLEPGDRIELDNYFTTNEAPVRFQYAFEG</sequence>
<evidence type="ECO:0000256" key="1">
    <source>
        <dbReference type="SAM" id="Phobius"/>
    </source>
</evidence>
<evidence type="ECO:0000313" key="4">
    <source>
        <dbReference type="Proteomes" id="UP001199631"/>
    </source>
</evidence>
<dbReference type="EMBL" id="JAIFZM010000006">
    <property type="protein sequence ID" value="MCG3419288.1"/>
    <property type="molecule type" value="Genomic_DNA"/>
</dbReference>
<keyword evidence="1" id="KW-0812">Transmembrane</keyword>
<proteinExistence type="predicted"/>
<comment type="caution">
    <text evidence="3">The sequence shown here is derived from an EMBL/GenBank/DDBJ whole genome shotgun (WGS) entry which is preliminary data.</text>
</comment>
<gene>
    <name evidence="3" type="ORF">K3T81_09000</name>
</gene>
<accession>A0AAW5B3T8</accession>
<feature type="transmembrane region" description="Helical" evidence="1">
    <location>
        <begin position="12"/>
        <end position="32"/>
    </location>
</feature>
<name>A0AAW5B3T8_9BACI</name>
<reference evidence="3 4" key="1">
    <citation type="journal article" date="2022" name="Evol. Bioinform. Online">
        <title>Draft Genome Sequence of Oceanobacillus jordanicus Strain GSFE11, a Halotolerant Plant Growth-Promoting Bacterial Endophyte Isolated From the Jordan Valley.</title>
        <authorList>
            <person name="Alhindi T."/>
            <person name="Albdaiwi R."/>
        </authorList>
    </citation>
    <scope>NUCLEOTIDE SEQUENCE [LARGE SCALE GENOMIC DNA]</scope>
    <source>
        <strain evidence="3 4">GSFE11</strain>
    </source>
</reference>
<evidence type="ECO:0000313" key="3">
    <source>
        <dbReference type="EMBL" id="MCG3419288.1"/>
    </source>
</evidence>
<keyword evidence="1" id="KW-0472">Membrane</keyword>
<protein>
    <recommendedName>
        <fullName evidence="2">PLAT domain-containing protein</fullName>
    </recommendedName>
</protein>
<dbReference type="PROSITE" id="PS50095">
    <property type="entry name" value="PLAT"/>
    <property type="match status" value="1"/>
</dbReference>
<feature type="domain" description="PLAT" evidence="2">
    <location>
        <begin position="102"/>
        <end position="172"/>
    </location>
</feature>
<organism evidence="3 4">
    <name type="scientific">Oceanobacillus jordanicus</name>
    <dbReference type="NCBI Taxonomy" id="2867266"/>
    <lineage>
        <taxon>Bacteria</taxon>
        <taxon>Bacillati</taxon>
        <taxon>Bacillota</taxon>
        <taxon>Bacilli</taxon>
        <taxon>Bacillales</taxon>
        <taxon>Bacillaceae</taxon>
        <taxon>Oceanobacillus</taxon>
    </lineage>
</organism>
<evidence type="ECO:0000259" key="2">
    <source>
        <dbReference type="PROSITE" id="PS50095"/>
    </source>
</evidence>
<dbReference type="RefSeq" id="WP_238019498.1">
    <property type="nucleotide sequence ID" value="NZ_JAIFZM010000006.1"/>
</dbReference>
<keyword evidence="1" id="KW-1133">Transmembrane helix</keyword>
<feature type="transmembrane region" description="Helical" evidence="1">
    <location>
        <begin position="44"/>
        <end position="61"/>
    </location>
</feature>
<dbReference type="AlphaFoldDB" id="A0AAW5B3T8"/>